<proteinExistence type="predicted"/>
<reference evidence="2 3" key="1">
    <citation type="submission" date="2019-03" db="EMBL/GenBank/DDBJ databases">
        <title>Single cell metagenomics reveals metabolic interactions within the superorganism composed of flagellate Streblomastix strix and complex community of Bacteroidetes bacteria on its surface.</title>
        <authorList>
            <person name="Treitli S.C."/>
            <person name="Kolisko M."/>
            <person name="Husnik F."/>
            <person name="Keeling P."/>
            <person name="Hampl V."/>
        </authorList>
    </citation>
    <scope>NUCLEOTIDE SEQUENCE [LARGE SCALE GENOMIC DNA]</scope>
    <source>
        <strain evidence="2">ST1C</strain>
    </source>
</reference>
<sequence>MRFNESPLGGGVCINTSTNINNIQDNKENNRGESLRNNDSTTFARVSLVDITKGDNSEREGVGRKREGVRDGIEDVEEESESSSGEDIGFRGKRGQDGARLFRK</sequence>
<protein>
    <submittedName>
        <fullName evidence="2">Uncharacterized protein</fullName>
    </submittedName>
</protein>
<comment type="caution">
    <text evidence="2">The sequence shown here is derived from an EMBL/GenBank/DDBJ whole genome shotgun (WGS) entry which is preliminary data.</text>
</comment>
<gene>
    <name evidence="2" type="ORF">EZS28_021626</name>
</gene>
<feature type="compositionally biased region" description="Basic and acidic residues" evidence="1">
    <location>
        <begin position="88"/>
        <end position="97"/>
    </location>
</feature>
<evidence type="ECO:0000313" key="3">
    <source>
        <dbReference type="Proteomes" id="UP000324800"/>
    </source>
</evidence>
<feature type="compositionally biased region" description="Basic and acidic residues" evidence="1">
    <location>
        <begin position="52"/>
        <end position="73"/>
    </location>
</feature>
<dbReference type="EMBL" id="SNRW01006559">
    <property type="protein sequence ID" value="KAA6382843.1"/>
    <property type="molecule type" value="Genomic_DNA"/>
</dbReference>
<name>A0A5J4VKV3_9EUKA</name>
<feature type="region of interest" description="Disordered" evidence="1">
    <location>
        <begin position="49"/>
        <end position="104"/>
    </location>
</feature>
<dbReference type="AlphaFoldDB" id="A0A5J4VKV3"/>
<evidence type="ECO:0000313" key="2">
    <source>
        <dbReference type="EMBL" id="KAA6382843.1"/>
    </source>
</evidence>
<accession>A0A5J4VKV3</accession>
<organism evidence="2 3">
    <name type="scientific">Streblomastix strix</name>
    <dbReference type="NCBI Taxonomy" id="222440"/>
    <lineage>
        <taxon>Eukaryota</taxon>
        <taxon>Metamonada</taxon>
        <taxon>Preaxostyla</taxon>
        <taxon>Oxymonadida</taxon>
        <taxon>Streblomastigidae</taxon>
        <taxon>Streblomastix</taxon>
    </lineage>
</organism>
<dbReference type="Proteomes" id="UP000324800">
    <property type="component" value="Unassembled WGS sequence"/>
</dbReference>
<evidence type="ECO:0000256" key="1">
    <source>
        <dbReference type="SAM" id="MobiDB-lite"/>
    </source>
</evidence>
<feature type="non-terminal residue" evidence="2">
    <location>
        <position position="104"/>
    </location>
</feature>